<evidence type="ECO:0000313" key="4">
    <source>
        <dbReference type="EMBL" id="MFC4605388.1"/>
    </source>
</evidence>
<dbReference type="CDD" id="cd12797">
    <property type="entry name" value="M23_peptidase"/>
    <property type="match status" value="1"/>
</dbReference>
<dbReference type="PANTHER" id="PTHR21666">
    <property type="entry name" value="PEPTIDASE-RELATED"/>
    <property type="match status" value="1"/>
</dbReference>
<evidence type="ECO:0000259" key="3">
    <source>
        <dbReference type="Pfam" id="PF01551"/>
    </source>
</evidence>
<feature type="signal peptide" evidence="2">
    <location>
        <begin position="1"/>
        <end position="24"/>
    </location>
</feature>
<evidence type="ECO:0000256" key="2">
    <source>
        <dbReference type="SAM" id="SignalP"/>
    </source>
</evidence>
<dbReference type="GO" id="GO:0016787">
    <property type="term" value="F:hydrolase activity"/>
    <property type="evidence" value="ECO:0007669"/>
    <property type="project" value="UniProtKB-KW"/>
</dbReference>
<feature type="compositionally biased region" description="Polar residues" evidence="1">
    <location>
        <begin position="25"/>
        <end position="34"/>
    </location>
</feature>
<accession>A0ABV9FTT5</accession>
<dbReference type="InterPro" id="IPR011055">
    <property type="entry name" value="Dup_hybrid_motif"/>
</dbReference>
<organism evidence="4 5">
    <name type="scientific">Rhodococcus kronopolitis</name>
    <dbReference type="NCBI Taxonomy" id="1460226"/>
    <lineage>
        <taxon>Bacteria</taxon>
        <taxon>Bacillati</taxon>
        <taxon>Actinomycetota</taxon>
        <taxon>Actinomycetes</taxon>
        <taxon>Mycobacteriales</taxon>
        <taxon>Nocardiaceae</taxon>
        <taxon>Rhodococcus</taxon>
    </lineage>
</organism>
<dbReference type="RefSeq" id="WP_378418946.1">
    <property type="nucleotide sequence ID" value="NZ_JBHSFO010000010.1"/>
</dbReference>
<dbReference type="Gene3D" id="2.70.70.10">
    <property type="entry name" value="Glucose Permease (Domain IIA)"/>
    <property type="match status" value="1"/>
</dbReference>
<feature type="chain" id="PRO_5045062639" evidence="2">
    <location>
        <begin position="25"/>
        <end position="418"/>
    </location>
</feature>
<dbReference type="SUPFAM" id="SSF51261">
    <property type="entry name" value="Duplicated hybrid motif"/>
    <property type="match status" value="1"/>
</dbReference>
<protein>
    <submittedName>
        <fullName evidence="4">M23 family metallopeptidase</fullName>
        <ecNumber evidence="4">3.4.-.-</ecNumber>
    </submittedName>
</protein>
<keyword evidence="4" id="KW-0378">Hydrolase</keyword>
<feature type="region of interest" description="Disordered" evidence="1">
    <location>
        <begin position="392"/>
        <end position="418"/>
    </location>
</feature>
<gene>
    <name evidence="4" type="ORF">ACFO6S_16940</name>
</gene>
<dbReference type="PROSITE" id="PS51257">
    <property type="entry name" value="PROKAR_LIPOPROTEIN"/>
    <property type="match status" value="1"/>
</dbReference>
<dbReference type="EC" id="3.4.-.-" evidence="4"/>
<sequence>MRRVPLLLVTCAALVAACSSSVDSTGSSQPSTSVADARGGVPPGYPLDVDVVAPLVITTLGPDPTPVTGTDGKVHVAYEIEVLNTSPRPATVTRLDTLAGGPDGPVVASLSTDEVRARTYPLASFEATPVIDIPVGRTVVLVLDDVYDTRADVPAEVTHRLIATYGPSVTQDPGLNARYPDTVTQIGGAVTTGTGSPVVIGPPLAGDGWVAANGCCVITSHRGAMMAVGGRINGTERYAVDWMRIDPNKPVLSSAGGDGSKNEDYLAYDAPLLAVADGTVVAVVSDKRDEPPHHVNQTLTLDQLGGNYVIIDIGDGNFAFYAHLIPASASVEVGDRVTRGQAIGRLGNSGNTSEPHLHFHVTRAPLPLSSDNVPYEIDRFTFVGSTDTGSLVRGPAAGERSDQLPLDGDVVDFPPVGP</sequence>
<name>A0ABV9FTT5_9NOCA</name>
<dbReference type="PANTHER" id="PTHR21666:SF270">
    <property type="entry name" value="MUREIN HYDROLASE ACTIVATOR ENVC"/>
    <property type="match status" value="1"/>
</dbReference>
<dbReference type="InterPro" id="IPR016047">
    <property type="entry name" value="M23ase_b-sheet_dom"/>
</dbReference>
<dbReference type="Pfam" id="PF01551">
    <property type="entry name" value="Peptidase_M23"/>
    <property type="match status" value="1"/>
</dbReference>
<dbReference type="InterPro" id="IPR050570">
    <property type="entry name" value="Cell_wall_metabolism_enzyme"/>
</dbReference>
<keyword evidence="2" id="KW-0732">Signal</keyword>
<evidence type="ECO:0000313" key="5">
    <source>
        <dbReference type="Proteomes" id="UP001595914"/>
    </source>
</evidence>
<comment type="caution">
    <text evidence="4">The sequence shown here is derived from an EMBL/GenBank/DDBJ whole genome shotgun (WGS) entry which is preliminary data.</text>
</comment>
<proteinExistence type="predicted"/>
<dbReference type="EMBL" id="JBHSFO010000010">
    <property type="protein sequence ID" value="MFC4605388.1"/>
    <property type="molecule type" value="Genomic_DNA"/>
</dbReference>
<evidence type="ECO:0000256" key="1">
    <source>
        <dbReference type="SAM" id="MobiDB-lite"/>
    </source>
</evidence>
<reference evidence="5" key="1">
    <citation type="journal article" date="2019" name="Int. J. Syst. Evol. Microbiol.">
        <title>The Global Catalogue of Microorganisms (GCM) 10K type strain sequencing project: providing services to taxonomists for standard genome sequencing and annotation.</title>
        <authorList>
            <consortium name="The Broad Institute Genomics Platform"/>
            <consortium name="The Broad Institute Genome Sequencing Center for Infectious Disease"/>
            <person name="Wu L."/>
            <person name="Ma J."/>
        </authorList>
    </citation>
    <scope>NUCLEOTIDE SEQUENCE [LARGE SCALE GENOMIC DNA]</scope>
    <source>
        <strain evidence="5">CCUG 54520</strain>
    </source>
</reference>
<keyword evidence="5" id="KW-1185">Reference proteome</keyword>
<dbReference type="Proteomes" id="UP001595914">
    <property type="component" value="Unassembled WGS sequence"/>
</dbReference>
<feature type="region of interest" description="Disordered" evidence="1">
    <location>
        <begin position="21"/>
        <end position="40"/>
    </location>
</feature>
<feature type="domain" description="M23ase beta-sheet core" evidence="3">
    <location>
        <begin position="268"/>
        <end position="363"/>
    </location>
</feature>